<dbReference type="OrthoDB" id="10031156at2759"/>
<keyword evidence="4" id="KW-1185">Reference proteome</keyword>
<dbReference type="CDD" id="cd14279">
    <property type="entry name" value="CUE"/>
    <property type="match status" value="1"/>
</dbReference>
<feature type="region of interest" description="Disordered" evidence="1">
    <location>
        <begin position="1467"/>
        <end position="1561"/>
    </location>
</feature>
<name>A0A9P6Q988_9FUNG</name>
<feature type="compositionally biased region" description="Low complexity" evidence="1">
    <location>
        <begin position="792"/>
        <end position="804"/>
    </location>
</feature>
<accession>A0A9P6Q988</accession>
<dbReference type="InterPro" id="IPR022155">
    <property type="entry name" value="DUF3684"/>
</dbReference>
<dbReference type="Pfam" id="PF25794">
    <property type="entry name" value="SACS"/>
    <property type="match status" value="1"/>
</dbReference>
<feature type="compositionally biased region" description="Pro residues" evidence="1">
    <location>
        <begin position="1474"/>
        <end position="1484"/>
    </location>
</feature>
<dbReference type="SUPFAM" id="SSF55874">
    <property type="entry name" value="ATPase domain of HSP90 chaperone/DNA topoisomerase II/histidine kinase"/>
    <property type="match status" value="1"/>
</dbReference>
<feature type="domain" description="Sacsin/Nov" evidence="2">
    <location>
        <begin position="30"/>
        <end position="144"/>
    </location>
</feature>
<feature type="compositionally biased region" description="Gly residues" evidence="1">
    <location>
        <begin position="1496"/>
        <end position="1506"/>
    </location>
</feature>
<protein>
    <recommendedName>
        <fullName evidence="2">Sacsin/Nov domain-containing protein</fullName>
    </recommendedName>
</protein>
<feature type="region of interest" description="Disordered" evidence="1">
    <location>
        <begin position="774"/>
        <end position="816"/>
    </location>
</feature>
<proteinExistence type="predicted"/>
<comment type="caution">
    <text evidence="3">The sequence shown here is derived from an EMBL/GenBank/DDBJ whole genome shotgun (WGS) entry which is preliminary data.</text>
</comment>
<feature type="region of interest" description="Disordered" evidence="1">
    <location>
        <begin position="1137"/>
        <end position="1164"/>
    </location>
</feature>
<sequence>MAARAGLDALRSQVLSTTGAEERVEVNQRHLIDKILARYSAEFVVYRELMQNSDDAAAKSVQIVFETASPNPQETAPNLTAKITRVTFKNNGFHFRPEDWNRLKKIAEGNPDESKIGAFGVGFYSLFSICEEPFVMSGGECMAFYWRNDQLYAKRAAVPKDETNNTDEWTQFLLDLREPMDMVNMDEFGAFLARSIGFTGNLREISVYLNHHRLLHIAKKMTDPEPLALPKSMFTTSPKSTFTMKSVEIRKVQLDASRMEVSWRGEVSTKTASIFLRTASGHLDVKVTKQFAAEMERTTKKYPPSKTLIQILYLGHDEKEASSESKSIFKDLIPFPDQGRIFIGFPTHQTTGFTSHVAGRFIPTVERESIDFVDKCLQVWNHELLSMAALLSRVLYEDELAQIGSLYREMVLPHLKDGQSLDEATSIARDWFEKRALHALQAFQVHPSTPSSLVGRYIEAYFFRMSRSSISILSTHGVMELDKVRIPDPAMATFMTTLPTIPTQIYNGNKKFIEKLESEGHVKQISFADVLSELEARTLSETQMVAMLRWWIDYRTKAQLTREQTESFFELAVVCADDVVKPLANMKWFLNPKVIPAEMKSPPETMPYAITKHFTQPDLVRIAHWWQELALLEWTKFIVLNPDFEVSPTFAETVLNIISRGWGTLAEPSQRATVALLSQRKCIPTKNGMKVPGEAYFKSVTLFPDLPVMIFTKQPSEKMLLAMGVRKSVELQMVFDRLVNAGSWDHMQLVKYLASVRDTLSAEEIRRLRATPIFPRQNKDLSPSPSSATIGTPATSTPQESTPSAPSPPPVPTKRYPASQLYVPTEVLTELGLPVIEWKGRWRASSDEGVILLKLGLMEHPPLDTLLRLTAESPDKAIRAKALNYLLEHFKTHYAAAYRPSSITIPFLPTTNPDVLKIPEGCYSNPACSVMGFAVLREDLRQHAPMFGVREGPPAALLMDRLTKNPPATKAEARLEFEYLSKVQGEFSGHYWSALRTLEFIPILDVAVTKGADNTQDKDKEKDIKHQDASSSKQKWVDPRSCYFDKKNSGFHPDLLTLVDFGPTANLFLKACGVKDEPSPVELAQLVVRSPSEFLNRNGGVEKYKAVLRQIASHFHVIKQNKQLLEEMKRSPFLLGERRIHDEDGTSADGSTDSGNGDSAASDDSEYGQVVIHCKLAVARDIYLIDDPVPQRLFQPLGAPMEAHLETFYEALGSTWISTQVRERYQPKGNITATNRSEGLQELIRERAPLLLTDLGHNSRQGGNAVSLEWFTKKLKVRQIPEIQLLREFLPTKQVKADPTTACVVQTQTNEPLLLVTGRGELDYFDIADALTKVVLRRRTLQDNFWWANLLSSSLLSLKRKGLPVDRILNAKKAEAARIEAMVKAEAAATQESRTRAAEEAAAAVGKLGPQQTAKFLSQLKEMFPDCDPAYLAQELGKESKDHVERVAARLLDSGYPRKADVVPSVPGSFPGSIPTPLPTPPPKAESNIATTPAASGGGGGGGGGWFNRLRNLGQQAIGRPLTPPTTSSSGQVADGNHSSTSGPPAAPTPTQPQPSQEGLRAGQMDSIKAFSPNYHNNLKSSLQQAVEKCRSNGQTEIKSDPTVSVVTEKMSNTYCDAKPGHSLVFAGHAGELELYLDKSCDADSIMTRENLGSLNRFVRLLLVLAKVFNLSPKTMHVFFDPEGSSIAFNRGGSLFFNWRYYVAFSHDDIQLNKDKNAKKAAGSSAGADTAGLDSFPVDDALVYWFFTMAHELAHNFVGEHNSQHEFYFSSFCEQYLPALIQVMAAANTAATAAASPAVATPVSSSPSPAPDASGVAPA</sequence>
<dbReference type="EMBL" id="JAAAJB010000165">
    <property type="protein sequence ID" value="KAG0263275.1"/>
    <property type="molecule type" value="Genomic_DNA"/>
</dbReference>
<evidence type="ECO:0000313" key="3">
    <source>
        <dbReference type="EMBL" id="KAG0263275.1"/>
    </source>
</evidence>
<evidence type="ECO:0000259" key="2">
    <source>
        <dbReference type="Pfam" id="PF25794"/>
    </source>
</evidence>
<dbReference type="InterPro" id="IPR058210">
    <property type="entry name" value="SACS/Nov_dom"/>
</dbReference>
<dbReference type="PANTHER" id="PTHR47839:SF1">
    <property type="entry name" value="DOMAIN PROTEIN, PUTATIVE (AFU_ORTHOLOGUE AFUA_6G04830)-RELATED"/>
    <property type="match status" value="1"/>
</dbReference>
<dbReference type="Gene3D" id="3.30.565.10">
    <property type="entry name" value="Histidine kinase-like ATPase, C-terminal domain"/>
    <property type="match status" value="1"/>
</dbReference>
<evidence type="ECO:0000256" key="1">
    <source>
        <dbReference type="SAM" id="MobiDB-lite"/>
    </source>
</evidence>
<reference evidence="3" key="1">
    <citation type="journal article" date="2020" name="Fungal Divers.">
        <title>Resolving the Mortierellaceae phylogeny through synthesis of multi-gene phylogenetics and phylogenomics.</title>
        <authorList>
            <person name="Vandepol N."/>
            <person name="Liber J."/>
            <person name="Desiro A."/>
            <person name="Na H."/>
            <person name="Kennedy M."/>
            <person name="Barry K."/>
            <person name="Grigoriev I.V."/>
            <person name="Miller A.N."/>
            <person name="O'Donnell K."/>
            <person name="Stajich J.E."/>
            <person name="Bonito G."/>
        </authorList>
    </citation>
    <scope>NUCLEOTIDE SEQUENCE</scope>
    <source>
        <strain evidence="3">BC1065</strain>
    </source>
</reference>
<feature type="compositionally biased region" description="Polar residues" evidence="1">
    <location>
        <begin position="780"/>
        <end position="790"/>
    </location>
</feature>
<dbReference type="InterPro" id="IPR036890">
    <property type="entry name" value="HATPase_C_sf"/>
</dbReference>
<feature type="compositionally biased region" description="Low complexity" evidence="1">
    <location>
        <begin position="1147"/>
        <end position="1160"/>
    </location>
</feature>
<gene>
    <name evidence="3" type="ORF">DFQ27_001850</name>
</gene>
<dbReference type="NCBIfam" id="NF047352">
    <property type="entry name" value="P_loop_sacsin"/>
    <property type="match status" value="1"/>
</dbReference>
<feature type="region of interest" description="Disordered" evidence="1">
    <location>
        <begin position="1798"/>
        <end position="1819"/>
    </location>
</feature>
<dbReference type="PANTHER" id="PTHR47839">
    <property type="entry name" value="DOMAIN PROTEIN, PUTATIVE (AFU_ORTHOLOGUE AFUA_6G04830)-RELATED"/>
    <property type="match status" value="1"/>
</dbReference>
<dbReference type="Pfam" id="PF12449">
    <property type="entry name" value="DUF3684"/>
    <property type="match status" value="2"/>
</dbReference>
<evidence type="ECO:0000313" key="4">
    <source>
        <dbReference type="Proteomes" id="UP000807716"/>
    </source>
</evidence>
<dbReference type="Proteomes" id="UP000807716">
    <property type="component" value="Unassembled WGS sequence"/>
</dbReference>
<organism evidence="3 4">
    <name type="scientific">Actinomortierella ambigua</name>
    <dbReference type="NCBI Taxonomy" id="1343610"/>
    <lineage>
        <taxon>Eukaryota</taxon>
        <taxon>Fungi</taxon>
        <taxon>Fungi incertae sedis</taxon>
        <taxon>Mucoromycota</taxon>
        <taxon>Mortierellomycotina</taxon>
        <taxon>Mortierellomycetes</taxon>
        <taxon>Mortierellales</taxon>
        <taxon>Mortierellaceae</taxon>
        <taxon>Actinomortierella</taxon>
    </lineage>
</organism>